<feature type="repeat" description="PPR" evidence="5">
    <location>
        <begin position="327"/>
        <end position="361"/>
    </location>
</feature>
<evidence type="ECO:0000256" key="2">
    <source>
        <dbReference type="ARBA" id="ARBA00022737"/>
    </source>
</evidence>
<dbReference type="NCBIfam" id="TIGR00756">
    <property type="entry name" value="PPR"/>
    <property type="match status" value="4"/>
</dbReference>
<dbReference type="Proteomes" id="UP000324705">
    <property type="component" value="Chromosome 6B"/>
</dbReference>
<dbReference type="AlphaFoldDB" id="A0A9R1BC51"/>
<dbReference type="InterPro" id="IPR002885">
    <property type="entry name" value="PPR_rpt"/>
</dbReference>
<evidence type="ECO:0000256" key="3">
    <source>
        <dbReference type="ARBA" id="ARBA00022946"/>
    </source>
</evidence>
<feature type="repeat" description="PPR" evidence="5">
    <location>
        <begin position="226"/>
        <end position="260"/>
    </location>
</feature>
<dbReference type="FunFam" id="1.25.40.10:FF:000090">
    <property type="entry name" value="Pentatricopeptide repeat-containing protein, chloroplastic"/>
    <property type="match status" value="1"/>
</dbReference>
<feature type="domain" description="ADF-H" evidence="6">
    <location>
        <begin position="555"/>
        <end position="682"/>
    </location>
</feature>
<proteinExistence type="inferred from homology"/>
<feature type="repeat" description="PPR" evidence="5">
    <location>
        <begin position="22"/>
        <end position="56"/>
    </location>
</feature>
<sequence>MYMSCGDVAEAEVVLGAMQNRSVVSWNAVIAGCVKNGCAERALEVFGEMVGDGAGIDRATIVSVLPACARAKNLSIGRAVHRLVEERGLADYAAVKNALIDMYGKCGRLEDARRVFDGHKYDKNVVSWTVMIGAYVLNDRVDEAFNLGFDMLMTDGAPWPNGVTMAYLLSACSSLPSWRRAKCIHAMCIRLGLESDIVVETALIDTYAKCHKVKMMELTLKNGSWRTETWNAAISGYSRSEREKKAVELFKRMIGESVRPDSATLASILPAYAESADLRQAKNIHCYLLTLGFLRSTAIRTGLVDVYAKAGDLDMAWTLFDGLPEKDVVAWTTILSGYGMHGHARTAILLYDRMVELGVKPNTVTFASLLYACSHAGWIDKGLQLFEDMRGIHGVVPNIEHYLSLVDMVGRAGRIKEAYCLIKDMPFEPSTSVWGVLLGACVLHKNVEFGEIAAKHLFELEPDNTGNHVLLGNIYAAADRWNDVQDVWKMMGRKGLIKEPGSSLVEFRPSNLAPACGCTSPLPSFLFPSPHPCLLLNPRKEGRKQEKASTMSNSASGMAVCDDCKLKFQELKAKRSFRFIVFKINEKVQQVVVDRVGEKNESYDDFTACLPADECRYAVFDFDFVTDENCQKSKIFFISCTNQRLRSVHKLHEHRPFLLTSCFLVSVLRSLYITNWLLTHQG</sequence>
<dbReference type="Gene3D" id="1.25.40.10">
    <property type="entry name" value="Tetratricopeptide repeat domain"/>
    <property type="match status" value="3"/>
</dbReference>
<accession>A0A9R1BC51</accession>
<feature type="repeat" description="PPR" evidence="5">
    <location>
        <begin position="124"/>
        <end position="159"/>
    </location>
</feature>
<dbReference type="Pfam" id="PF13041">
    <property type="entry name" value="PPR_2"/>
    <property type="match status" value="1"/>
</dbReference>
<dbReference type="InterPro" id="IPR017904">
    <property type="entry name" value="ADF/Cofilin"/>
</dbReference>
<dbReference type="SMART" id="SM00102">
    <property type="entry name" value="ADF"/>
    <property type="match status" value="1"/>
</dbReference>
<keyword evidence="8" id="KW-1185">Reference proteome</keyword>
<dbReference type="PANTHER" id="PTHR47926">
    <property type="entry name" value="PENTATRICOPEPTIDE REPEAT-CONTAINING PROTEIN"/>
    <property type="match status" value="1"/>
</dbReference>
<comment type="similarity">
    <text evidence="1">Belongs to the actin-binding proteins ADF family.</text>
</comment>
<dbReference type="Pfam" id="PF00241">
    <property type="entry name" value="Cofilin_ADF"/>
    <property type="match status" value="1"/>
</dbReference>
<evidence type="ECO:0000313" key="8">
    <source>
        <dbReference type="Proteomes" id="UP000324705"/>
    </source>
</evidence>
<keyword evidence="2" id="KW-0677">Repeat</keyword>
<dbReference type="Gramene" id="TRITD6Bv1G143830.3">
    <property type="protein sequence ID" value="TRITD6Bv1G143830.3"/>
    <property type="gene ID" value="TRITD6Bv1G143830"/>
</dbReference>
<dbReference type="InterPro" id="IPR046960">
    <property type="entry name" value="PPR_At4g14850-like_plant"/>
</dbReference>
<organism evidence="7 8">
    <name type="scientific">Triticum turgidum subsp. durum</name>
    <name type="common">Durum wheat</name>
    <name type="synonym">Triticum durum</name>
    <dbReference type="NCBI Taxonomy" id="4567"/>
    <lineage>
        <taxon>Eukaryota</taxon>
        <taxon>Viridiplantae</taxon>
        <taxon>Streptophyta</taxon>
        <taxon>Embryophyta</taxon>
        <taxon>Tracheophyta</taxon>
        <taxon>Spermatophyta</taxon>
        <taxon>Magnoliopsida</taxon>
        <taxon>Liliopsida</taxon>
        <taxon>Poales</taxon>
        <taxon>Poaceae</taxon>
        <taxon>BOP clade</taxon>
        <taxon>Pooideae</taxon>
        <taxon>Triticodae</taxon>
        <taxon>Triticeae</taxon>
        <taxon>Triticinae</taxon>
        <taxon>Triticum</taxon>
    </lineage>
</organism>
<evidence type="ECO:0000256" key="1">
    <source>
        <dbReference type="ARBA" id="ARBA00006844"/>
    </source>
</evidence>
<evidence type="ECO:0000256" key="4">
    <source>
        <dbReference type="ARBA" id="ARBA00023203"/>
    </source>
</evidence>
<dbReference type="Gene3D" id="3.40.20.10">
    <property type="entry name" value="Severin"/>
    <property type="match status" value="1"/>
</dbReference>
<dbReference type="GO" id="GO:0009451">
    <property type="term" value="P:RNA modification"/>
    <property type="evidence" value="ECO:0007669"/>
    <property type="project" value="InterPro"/>
</dbReference>
<protein>
    <recommendedName>
        <fullName evidence="6">ADF-H domain-containing protein</fullName>
    </recommendedName>
</protein>
<dbReference type="Pfam" id="PF01535">
    <property type="entry name" value="PPR"/>
    <property type="match status" value="5"/>
</dbReference>
<evidence type="ECO:0000313" key="7">
    <source>
        <dbReference type="EMBL" id="VAI59216.1"/>
    </source>
</evidence>
<gene>
    <name evidence="7" type="ORF">TRITD_6Bv1G143830</name>
</gene>
<evidence type="ECO:0000259" key="6">
    <source>
        <dbReference type="PROSITE" id="PS51263"/>
    </source>
</evidence>
<dbReference type="GO" id="GO:0003723">
    <property type="term" value="F:RNA binding"/>
    <property type="evidence" value="ECO:0007669"/>
    <property type="project" value="InterPro"/>
</dbReference>
<keyword evidence="3" id="KW-0809">Transit peptide</keyword>
<feature type="repeat" description="PPR" evidence="5">
    <location>
        <begin position="362"/>
        <end position="392"/>
    </location>
</feature>
<dbReference type="InterPro" id="IPR029006">
    <property type="entry name" value="ADF-H/Gelsolin-like_dom_sf"/>
</dbReference>
<evidence type="ECO:0000256" key="5">
    <source>
        <dbReference type="PROSITE-ProRule" id="PRU00708"/>
    </source>
</evidence>
<keyword evidence="4" id="KW-0009">Actin-binding</keyword>
<dbReference type="FunFam" id="1.25.40.10:FF:000396">
    <property type="entry name" value="Pentatricopeptide repeat-containing protein At2g36730"/>
    <property type="match status" value="1"/>
</dbReference>
<dbReference type="InterPro" id="IPR046848">
    <property type="entry name" value="E_motif"/>
</dbReference>
<dbReference type="PANTHER" id="PTHR47926:SF493">
    <property type="entry name" value="PENTATRICOPEPTIDE REPEAT-CONTAINING PROTEIN"/>
    <property type="match status" value="1"/>
</dbReference>
<dbReference type="PROSITE" id="PS51263">
    <property type="entry name" value="ADF_H"/>
    <property type="match status" value="1"/>
</dbReference>
<dbReference type="InterPro" id="IPR011990">
    <property type="entry name" value="TPR-like_helical_dom_sf"/>
</dbReference>
<dbReference type="GO" id="GO:0030042">
    <property type="term" value="P:actin filament depolymerization"/>
    <property type="evidence" value="ECO:0007669"/>
    <property type="project" value="InterPro"/>
</dbReference>
<dbReference type="PROSITE" id="PS51375">
    <property type="entry name" value="PPR"/>
    <property type="match status" value="5"/>
</dbReference>
<dbReference type="InterPro" id="IPR002108">
    <property type="entry name" value="ADF-H"/>
</dbReference>
<reference evidence="7 8" key="1">
    <citation type="submission" date="2017-09" db="EMBL/GenBank/DDBJ databases">
        <authorList>
            <consortium name="International Durum Wheat Genome Sequencing Consortium (IDWGSC)"/>
            <person name="Milanesi L."/>
        </authorList>
    </citation>
    <scope>NUCLEOTIDE SEQUENCE [LARGE SCALE GENOMIC DNA]</scope>
    <source>
        <strain evidence="8">cv. Svevo</strain>
    </source>
</reference>
<name>A0A9R1BC51_TRITD</name>
<dbReference type="GO" id="GO:0003779">
    <property type="term" value="F:actin binding"/>
    <property type="evidence" value="ECO:0007669"/>
    <property type="project" value="UniProtKB-KW"/>
</dbReference>
<dbReference type="Pfam" id="PF20431">
    <property type="entry name" value="E_motif"/>
    <property type="match status" value="1"/>
</dbReference>
<dbReference type="EMBL" id="LT934122">
    <property type="protein sequence ID" value="VAI59216.1"/>
    <property type="molecule type" value="Genomic_DNA"/>
</dbReference>
<dbReference type="CDD" id="cd11286">
    <property type="entry name" value="ADF_cofilin_like"/>
    <property type="match status" value="1"/>
</dbReference>
<dbReference type="GO" id="GO:0015629">
    <property type="term" value="C:actin cytoskeleton"/>
    <property type="evidence" value="ECO:0007669"/>
    <property type="project" value="InterPro"/>
</dbReference>
<dbReference type="SUPFAM" id="SSF55753">
    <property type="entry name" value="Actin depolymerizing proteins"/>
    <property type="match status" value="1"/>
</dbReference>